<keyword evidence="1" id="KW-1133">Transmembrane helix</keyword>
<dbReference type="InterPro" id="IPR027954">
    <property type="entry name" value="Transcobalamin-like_C"/>
</dbReference>
<dbReference type="EMBL" id="CP036526">
    <property type="protein sequence ID" value="QDT11273.1"/>
    <property type="molecule type" value="Genomic_DNA"/>
</dbReference>
<dbReference type="AlphaFoldDB" id="A0A517NVX0"/>
<dbReference type="Gene3D" id="2.170.130.30">
    <property type="match status" value="1"/>
</dbReference>
<gene>
    <name evidence="3" type="ORF">K239x_32670</name>
</gene>
<name>A0A517NVX0_9BACT</name>
<protein>
    <recommendedName>
        <fullName evidence="2">Transcobalamin-like C-terminal domain-containing protein</fullName>
    </recommendedName>
</protein>
<organism evidence="3 4">
    <name type="scientific">Stieleria marina</name>
    <dbReference type="NCBI Taxonomy" id="1930275"/>
    <lineage>
        <taxon>Bacteria</taxon>
        <taxon>Pseudomonadati</taxon>
        <taxon>Planctomycetota</taxon>
        <taxon>Planctomycetia</taxon>
        <taxon>Pirellulales</taxon>
        <taxon>Pirellulaceae</taxon>
        <taxon>Stieleria</taxon>
    </lineage>
</organism>
<keyword evidence="4" id="KW-1185">Reference proteome</keyword>
<reference evidence="3 4" key="1">
    <citation type="submission" date="2019-02" db="EMBL/GenBank/DDBJ databases">
        <title>Deep-cultivation of Planctomycetes and their phenomic and genomic characterization uncovers novel biology.</title>
        <authorList>
            <person name="Wiegand S."/>
            <person name="Jogler M."/>
            <person name="Boedeker C."/>
            <person name="Pinto D."/>
            <person name="Vollmers J."/>
            <person name="Rivas-Marin E."/>
            <person name="Kohn T."/>
            <person name="Peeters S.H."/>
            <person name="Heuer A."/>
            <person name="Rast P."/>
            <person name="Oberbeckmann S."/>
            <person name="Bunk B."/>
            <person name="Jeske O."/>
            <person name="Meyerdierks A."/>
            <person name="Storesund J.E."/>
            <person name="Kallscheuer N."/>
            <person name="Luecker S."/>
            <person name="Lage O.M."/>
            <person name="Pohl T."/>
            <person name="Merkel B.J."/>
            <person name="Hornburger P."/>
            <person name="Mueller R.-W."/>
            <person name="Bruemmer F."/>
            <person name="Labrenz M."/>
            <person name="Spormann A.M."/>
            <person name="Op den Camp H."/>
            <person name="Overmann J."/>
            <person name="Amann R."/>
            <person name="Jetten M.S.M."/>
            <person name="Mascher T."/>
            <person name="Medema M.H."/>
            <person name="Devos D.P."/>
            <person name="Kaster A.-K."/>
            <person name="Ovreas L."/>
            <person name="Rohde M."/>
            <person name="Galperin M.Y."/>
            <person name="Jogler C."/>
        </authorList>
    </citation>
    <scope>NUCLEOTIDE SEQUENCE [LARGE SCALE GENOMIC DNA]</scope>
    <source>
        <strain evidence="3 4">K23_9</strain>
    </source>
</reference>
<keyword evidence="1" id="KW-0812">Transmembrane</keyword>
<sequence length="160" mass="16839">MITQLKNPTARPTRQPSTYSAFGQVSCLLVVSLAAACLFTGCDRSVAPTAAPSTTSQEAVSAGTVTIQIKTDEEDQTFQAEDIADGATLESVMRSIEDLDAEISGSGLTAFVNQIKGKATSGTEGWTFTVDGEWANTGIGTTTLHPPTTVTWEFGKMKTP</sequence>
<evidence type="ECO:0000313" key="3">
    <source>
        <dbReference type="EMBL" id="QDT11273.1"/>
    </source>
</evidence>
<dbReference type="Pfam" id="PF14478">
    <property type="entry name" value="DUF4430"/>
    <property type="match status" value="1"/>
</dbReference>
<feature type="domain" description="Transcobalamin-like C-terminal" evidence="2">
    <location>
        <begin position="86"/>
        <end position="155"/>
    </location>
</feature>
<evidence type="ECO:0000256" key="1">
    <source>
        <dbReference type="SAM" id="Phobius"/>
    </source>
</evidence>
<dbReference type="OrthoDB" id="278441at2"/>
<accession>A0A517NVX0</accession>
<keyword evidence="1" id="KW-0472">Membrane</keyword>
<dbReference type="Proteomes" id="UP000319817">
    <property type="component" value="Chromosome"/>
</dbReference>
<proteinExistence type="predicted"/>
<evidence type="ECO:0000313" key="4">
    <source>
        <dbReference type="Proteomes" id="UP000319817"/>
    </source>
</evidence>
<evidence type="ECO:0000259" key="2">
    <source>
        <dbReference type="Pfam" id="PF14478"/>
    </source>
</evidence>
<feature type="transmembrane region" description="Helical" evidence="1">
    <location>
        <begin position="21"/>
        <end position="41"/>
    </location>
</feature>